<keyword evidence="1" id="KW-0175">Coiled coil</keyword>
<evidence type="ECO:0000313" key="3">
    <source>
        <dbReference type="Proteomes" id="UP000054047"/>
    </source>
</evidence>
<reference evidence="2 3" key="1">
    <citation type="submission" date="2013-12" db="EMBL/GenBank/DDBJ databases">
        <title>Draft genome of the parsitic nematode Ancylostoma duodenale.</title>
        <authorList>
            <person name="Mitreva M."/>
        </authorList>
    </citation>
    <scope>NUCLEOTIDE SEQUENCE [LARGE SCALE GENOMIC DNA]</scope>
    <source>
        <strain evidence="2 3">Zhejiang</strain>
    </source>
</reference>
<name>A0A0C2DM52_9BILA</name>
<accession>A0A0C2DM52</accession>
<evidence type="ECO:0000313" key="2">
    <source>
        <dbReference type="EMBL" id="KIH63692.1"/>
    </source>
</evidence>
<dbReference type="AlphaFoldDB" id="A0A0C2DM52"/>
<gene>
    <name evidence="2" type="ORF">ANCDUO_06007</name>
</gene>
<protein>
    <recommendedName>
        <fullName evidence="4">Retrotransposon gag domain-containing protein</fullName>
    </recommendedName>
</protein>
<dbReference type="Proteomes" id="UP000054047">
    <property type="component" value="Unassembled WGS sequence"/>
</dbReference>
<dbReference type="EMBL" id="KN728497">
    <property type="protein sequence ID" value="KIH63692.1"/>
    <property type="molecule type" value="Genomic_DNA"/>
</dbReference>
<keyword evidence="3" id="KW-1185">Reference proteome</keyword>
<proteinExistence type="predicted"/>
<evidence type="ECO:0000256" key="1">
    <source>
        <dbReference type="SAM" id="Coils"/>
    </source>
</evidence>
<sequence>MAEQSIDEEMEVRTLIEADESKRIADLREQVAGLTQQLRELTQKQASEREQLVNEPPKLPEWKSPWRRCQCDNSLPHVKNRVNNTVNPAFAAMALPDVPVYDYAQGKGFDEFLTSFLMKCGSLNLDDVMLIHSLCSKLGGQPRAVMETLPQDVREGTFEGFASALMAKFKENESARRMEAYIKLKKLTPSTNITEYCVELEQPLEKHTRGID</sequence>
<dbReference type="OrthoDB" id="5860120at2759"/>
<feature type="coiled-coil region" evidence="1">
    <location>
        <begin position="17"/>
        <end position="51"/>
    </location>
</feature>
<organism evidence="2 3">
    <name type="scientific">Ancylostoma duodenale</name>
    <dbReference type="NCBI Taxonomy" id="51022"/>
    <lineage>
        <taxon>Eukaryota</taxon>
        <taxon>Metazoa</taxon>
        <taxon>Ecdysozoa</taxon>
        <taxon>Nematoda</taxon>
        <taxon>Chromadorea</taxon>
        <taxon>Rhabditida</taxon>
        <taxon>Rhabditina</taxon>
        <taxon>Rhabditomorpha</taxon>
        <taxon>Strongyloidea</taxon>
        <taxon>Ancylostomatidae</taxon>
        <taxon>Ancylostomatinae</taxon>
        <taxon>Ancylostoma</taxon>
    </lineage>
</organism>
<evidence type="ECO:0008006" key="4">
    <source>
        <dbReference type="Google" id="ProtNLM"/>
    </source>
</evidence>